<dbReference type="GO" id="GO:0042802">
    <property type="term" value="F:identical protein binding"/>
    <property type="evidence" value="ECO:0007669"/>
    <property type="project" value="UniProtKB-ARBA"/>
</dbReference>
<evidence type="ECO:0000259" key="12">
    <source>
        <dbReference type="Pfam" id="PF13614"/>
    </source>
</evidence>
<dbReference type="PANTHER" id="PTHR32309">
    <property type="entry name" value="TYROSINE-PROTEIN KINASE"/>
    <property type="match status" value="1"/>
</dbReference>
<feature type="coiled-coil region" evidence="10">
    <location>
        <begin position="286"/>
        <end position="357"/>
    </location>
</feature>
<evidence type="ECO:0000256" key="9">
    <source>
        <dbReference type="ARBA" id="ARBA00051245"/>
    </source>
</evidence>
<dbReference type="InterPro" id="IPR025669">
    <property type="entry name" value="AAA_dom"/>
</dbReference>
<dbReference type="AlphaFoldDB" id="A0A4Z0PCF4"/>
<keyword evidence="14" id="KW-1185">Reference proteome</keyword>
<keyword evidence="6 13" id="KW-0418">Kinase</keyword>
<evidence type="ECO:0000256" key="8">
    <source>
        <dbReference type="ARBA" id="ARBA00023137"/>
    </source>
</evidence>
<feature type="transmembrane region" description="Helical" evidence="11">
    <location>
        <begin position="516"/>
        <end position="540"/>
    </location>
</feature>
<evidence type="ECO:0000256" key="11">
    <source>
        <dbReference type="SAM" id="Phobius"/>
    </source>
</evidence>
<dbReference type="SUPFAM" id="SSF52540">
    <property type="entry name" value="P-loop containing nucleoside triphosphate hydrolases"/>
    <property type="match status" value="1"/>
</dbReference>
<feature type="domain" description="AAA" evidence="12">
    <location>
        <begin position="606"/>
        <end position="762"/>
    </location>
</feature>
<reference evidence="13 14" key="1">
    <citation type="submission" date="2019-04" db="EMBL/GenBank/DDBJ databases">
        <authorList>
            <person name="Feng G."/>
            <person name="Zhang J."/>
            <person name="Zhu H."/>
        </authorList>
    </citation>
    <scope>NUCLEOTIDE SEQUENCE [LARGE SCALE GENOMIC DNA]</scope>
    <source>
        <strain evidence="13 14">92R-1</strain>
    </source>
</reference>
<comment type="similarity">
    <text evidence="1">Belongs to the CpsD/CapB family.</text>
</comment>
<protein>
    <recommendedName>
        <fullName evidence="3">non-specific protein-tyrosine kinase</fullName>
        <ecNumber evidence="3">2.7.10.2</ecNumber>
    </recommendedName>
</protein>
<evidence type="ECO:0000313" key="14">
    <source>
        <dbReference type="Proteomes" id="UP000298337"/>
    </source>
</evidence>
<keyword evidence="8" id="KW-0829">Tyrosine-protein kinase</keyword>
<dbReference type="NCBIfam" id="TIGR01007">
    <property type="entry name" value="eps_fam"/>
    <property type="match status" value="1"/>
</dbReference>
<evidence type="ECO:0000256" key="7">
    <source>
        <dbReference type="ARBA" id="ARBA00022840"/>
    </source>
</evidence>
<keyword evidence="10" id="KW-0175">Coiled coil</keyword>
<keyword evidence="11" id="KW-0472">Membrane</keyword>
<sequence length="819" mass="92131">MALNEEAELEDLVRSAGGEADEDQGGGLDLTTLVMVARKSLPWVLLLVILGLLSSWLFLRYTSPVYQSSSVLKIDEKTEAGVLGLEGLGKMVEQKQTIAQLSGEIELIKSDLIYRRLRDSLDLEVNYYAEGTVLETELYRTSPFKVDYETKAGGAGQLNTKFGLRFLSPQQVELTYQEAGQEKTDKANINEVIETAGFRFKIQQTSRFRPTDVERSFYFIIRDDAFINGYLSSNLQVQVVNPDANTISISFTDHNPLKAHDIVNKVDTAYLVEKIQRKQEQSAKTLRYLAEQSDENRQLLRQAEEQLQNYMKQNKLFDAESELGSLTGTLKEQEKERQELQEQLTLLRNLNGQIEQNRFVAVEGVSAEQSIPALAELKSPELTERVSELYGLQLDINRISNSYTPETQTIKNLQQQIAFVKRNIMQLLRQNQQLLQRQLDQMNGKDNELQARLAELPEIKTQIERLRRPRELYEKYSLLMMDKTLEYNIARAGITADFQVLSPANLPNAPIAPVRAMVYAIGLAAGLVLGLGLIAVRYLMHNTVTNVGELERNTSSPVLGVIPTYDKEKMSVSKLIVDKNPKSAISEAIRSIRTNLEFMASSKKKRLISVTSTISGEGKTFVTVNLAGIIAASDQRVVILDLDMRKPKVNLAFNAENIKGVSTILIDKHSWQECIQHTTIPTLDFISAGPTPPNPSELILSSRFDDLIEHLYQFYDVIIIDTPPVGLVTDGILIMRKADVPIYIVRANYSKKAFLKNINKLIRTNGFTKITTILNDAKASGMYGYGYGYGYGQGYGQGYYEEAQAQPSSVVEKIRKRFS</sequence>
<dbReference type="Proteomes" id="UP000298337">
    <property type="component" value="Unassembled WGS sequence"/>
</dbReference>
<evidence type="ECO:0000256" key="1">
    <source>
        <dbReference type="ARBA" id="ARBA00007316"/>
    </source>
</evidence>
<evidence type="ECO:0000256" key="4">
    <source>
        <dbReference type="ARBA" id="ARBA00022679"/>
    </source>
</evidence>
<evidence type="ECO:0000256" key="2">
    <source>
        <dbReference type="ARBA" id="ARBA00008883"/>
    </source>
</evidence>
<dbReference type="EC" id="2.7.10.2" evidence="3"/>
<accession>A0A4Z0PCF4</accession>
<keyword evidence="4 13" id="KW-0808">Transferase</keyword>
<evidence type="ECO:0000313" key="13">
    <source>
        <dbReference type="EMBL" id="TGE09921.1"/>
    </source>
</evidence>
<keyword evidence="11" id="KW-0812">Transmembrane</keyword>
<dbReference type="CDD" id="cd05387">
    <property type="entry name" value="BY-kinase"/>
    <property type="match status" value="1"/>
</dbReference>
<feature type="transmembrane region" description="Helical" evidence="11">
    <location>
        <begin position="40"/>
        <end position="59"/>
    </location>
</feature>
<dbReference type="InterPro" id="IPR005702">
    <property type="entry name" value="Wzc-like_C"/>
</dbReference>
<dbReference type="Pfam" id="PF13614">
    <property type="entry name" value="AAA_31"/>
    <property type="match status" value="1"/>
</dbReference>
<comment type="similarity">
    <text evidence="2">Belongs to the etk/wzc family.</text>
</comment>
<proteinExistence type="inferred from homology"/>
<dbReference type="PANTHER" id="PTHR32309:SF13">
    <property type="entry name" value="FERRIC ENTEROBACTIN TRANSPORT PROTEIN FEPE"/>
    <property type="match status" value="1"/>
</dbReference>
<evidence type="ECO:0000256" key="6">
    <source>
        <dbReference type="ARBA" id="ARBA00022777"/>
    </source>
</evidence>
<gene>
    <name evidence="13" type="ORF">EU556_03600</name>
</gene>
<dbReference type="GO" id="GO:0005886">
    <property type="term" value="C:plasma membrane"/>
    <property type="evidence" value="ECO:0007669"/>
    <property type="project" value="TreeGrafter"/>
</dbReference>
<keyword evidence="11" id="KW-1133">Transmembrane helix</keyword>
<dbReference type="InterPro" id="IPR027417">
    <property type="entry name" value="P-loop_NTPase"/>
</dbReference>
<dbReference type="GO" id="GO:0005524">
    <property type="term" value="F:ATP binding"/>
    <property type="evidence" value="ECO:0007669"/>
    <property type="project" value="UniProtKB-KW"/>
</dbReference>
<comment type="catalytic activity">
    <reaction evidence="9">
        <text>L-tyrosyl-[protein] + ATP = O-phospho-L-tyrosyl-[protein] + ADP + H(+)</text>
        <dbReference type="Rhea" id="RHEA:10596"/>
        <dbReference type="Rhea" id="RHEA-COMP:10136"/>
        <dbReference type="Rhea" id="RHEA-COMP:20101"/>
        <dbReference type="ChEBI" id="CHEBI:15378"/>
        <dbReference type="ChEBI" id="CHEBI:30616"/>
        <dbReference type="ChEBI" id="CHEBI:46858"/>
        <dbReference type="ChEBI" id="CHEBI:61978"/>
        <dbReference type="ChEBI" id="CHEBI:456216"/>
        <dbReference type="EC" id="2.7.10.2"/>
    </reaction>
</comment>
<dbReference type="Gene3D" id="3.40.50.300">
    <property type="entry name" value="P-loop containing nucleotide triphosphate hydrolases"/>
    <property type="match status" value="1"/>
</dbReference>
<dbReference type="RefSeq" id="WP_135431095.1">
    <property type="nucleotide sequence ID" value="NZ_SRLA01000001.1"/>
</dbReference>
<dbReference type="OrthoDB" id="9794577at2"/>
<dbReference type="EMBL" id="SRLA01000001">
    <property type="protein sequence ID" value="TGE09921.1"/>
    <property type="molecule type" value="Genomic_DNA"/>
</dbReference>
<organism evidence="13 14">
    <name type="scientific">Hymenobacter fodinae</name>
    <dbReference type="NCBI Taxonomy" id="2510796"/>
    <lineage>
        <taxon>Bacteria</taxon>
        <taxon>Pseudomonadati</taxon>
        <taxon>Bacteroidota</taxon>
        <taxon>Cytophagia</taxon>
        <taxon>Cytophagales</taxon>
        <taxon>Hymenobacteraceae</taxon>
        <taxon>Hymenobacter</taxon>
    </lineage>
</organism>
<dbReference type="FunFam" id="3.40.50.300:FF:000527">
    <property type="entry name" value="Tyrosine-protein kinase etk"/>
    <property type="match status" value="1"/>
</dbReference>
<dbReference type="InterPro" id="IPR050445">
    <property type="entry name" value="Bact_polysacc_biosynth/exp"/>
</dbReference>
<evidence type="ECO:0000256" key="5">
    <source>
        <dbReference type="ARBA" id="ARBA00022741"/>
    </source>
</evidence>
<keyword evidence="5" id="KW-0547">Nucleotide-binding</keyword>
<feature type="coiled-coil region" evidence="10">
    <location>
        <begin position="410"/>
        <end position="452"/>
    </location>
</feature>
<name>A0A4Z0PCF4_9BACT</name>
<evidence type="ECO:0000256" key="10">
    <source>
        <dbReference type="SAM" id="Coils"/>
    </source>
</evidence>
<comment type="caution">
    <text evidence="13">The sequence shown here is derived from an EMBL/GenBank/DDBJ whole genome shotgun (WGS) entry which is preliminary data.</text>
</comment>
<evidence type="ECO:0000256" key="3">
    <source>
        <dbReference type="ARBA" id="ARBA00011903"/>
    </source>
</evidence>
<dbReference type="GO" id="GO:0004715">
    <property type="term" value="F:non-membrane spanning protein tyrosine kinase activity"/>
    <property type="evidence" value="ECO:0007669"/>
    <property type="project" value="UniProtKB-EC"/>
</dbReference>
<keyword evidence="7" id="KW-0067">ATP-binding</keyword>